<evidence type="ECO:0000256" key="1">
    <source>
        <dbReference type="ARBA" id="ARBA00023235"/>
    </source>
</evidence>
<dbReference type="InterPro" id="IPR026040">
    <property type="entry name" value="HyI-like"/>
</dbReference>
<dbReference type="Proteomes" id="UP000277811">
    <property type="component" value="Unassembled WGS sequence"/>
</dbReference>
<accession>A0A498R4M8</accession>
<dbReference type="PANTHER" id="PTHR43489">
    <property type="entry name" value="ISOMERASE"/>
    <property type="match status" value="1"/>
</dbReference>
<proteinExistence type="inferred from homology"/>
<dbReference type="InterPro" id="IPR013022">
    <property type="entry name" value="Xyl_isomerase-like_TIM-brl"/>
</dbReference>
<name>A0A498R4M8_9FIRM</name>
<dbReference type="Gene3D" id="3.20.20.150">
    <property type="entry name" value="Divalent-metal-dependent TIM barrel enzymes"/>
    <property type="match status" value="1"/>
</dbReference>
<feature type="active site" description="Proton donor/acceptor" evidence="3">
    <location>
        <position position="144"/>
    </location>
</feature>
<keyword evidence="6" id="KW-1185">Reference proteome</keyword>
<reference evidence="5 6" key="1">
    <citation type="submission" date="2018-06" db="EMBL/GenBank/DDBJ databases">
        <authorList>
            <person name="Strepis N."/>
        </authorList>
    </citation>
    <scope>NUCLEOTIDE SEQUENCE [LARGE SCALE GENOMIC DNA]</scope>
    <source>
        <strain evidence="5">LUCI</strain>
    </source>
</reference>
<dbReference type="EMBL" id="UPPP01000054">
    <property type="protein sequence ID" value="VBB05222.1"/>
    <property type="molecule type" value="Genomic_DNA"/>
</dbReference>
<organism evidence="5 6">
    <name type="scientific">Lucifera butyrica</name>
    <dbReference type="NCBI Taxonomy" id="1351585"/>
    <lineage>
        <taxon>Bacteria</taxon>
        <taxon>Bacillati</taxon>
        <taxon>Bacillota</taxon>
        <taxon>Negativicutes</taxon>
        <taxon>Veillonellales</taxon>
        <taxon>Veillonellaceae</taxon>
        <taxon>Lucifera</taxon>
    </lineage>
</organism>
<evidence type="ECO:0000256" key="2">
    <source>
        <dbReference type="PIRNR" id="PIRNR006241"/>
    </source>
</evidence>
<dbReference type="InterPro" id="IPR050417">
    <property type="entry name" value="Sugar_Epim/Isomerase"/>
</dbReference>
<dbReference type="Pfam" id="PF01261">
    <property type="entry name" value="AP_endonuc_2"/>
    <property type="match status" value="1"/>
</dbReference>
<dbReference type="PIRSF" id="PIRSF006241">
    <property type="entry name" value="HyI"/>
    <property type="match status" value="1"/>
</dbReference>
<dbReference type="InterPro" id="IPR036237">
    <property type="entry name" value="Xyl_isomerase-like_sf"/>
</dbReference>
<dbReference type="GO" id="GO:0016853">
    <property type="term" value="F:isomerase activity"/>
    <property type="evidence" value="ECO:0007669"/>
    <property type="project" value="UniProtKB-KW"/>
</dbReference>
<evidence type="ECO:0000259" key="4">
    <source>
        <dbReference type="Pfam" id="PF01261"/>
    </source>
</evidence>
<dbReference type="SUPFAM" id="SSF51658">
    <property type="entry name" value="Xylose isomerase-like"/>
    <property type="match status" value="1"/>
</dbReference>
<protein>
    <recommendedName>
        <fullName evidence="4">Xylose isomerase-like TIM barrel domain-containing protein</fullName>
    </recommendedName>
</protein>
<keyword evidence="1 2" id="KW-0413">Isomerase</keyword>
<evidence type="ECO:0000256" key="3">
    <source>
        <dbReference type="PIRSR" id="PIRSR006241-50"/>
    </source>
</evidence>
<evidence type="ECO:0000313" key="6">
    <source>
        <dbReference type="Proteomes" id="UP000277811"/>
    </source>
</evidence>
<feature type="domain" description="Xylose isomerase-like TIM barrel" evidence="4">
    <location>
        <begin position="20"/>
        <end position="248"/>
    </location>
</feature>
<sequence>MLKSACIEMLFTEVPFYERFALAKEAGFDYVEFWSWTDKDIDTIKQLCDQYSLKIASFSGDKDFSLVNKAEKEAYIDFIKKSIKTAQRLHCGHLVIHSNALGEGGVVVNHYNEISDYEKFANMYDVLRQLAPMAEENKTVLVLEGLNIYQDHVGNFLAYTKDAVTLIQMVNSEYIKVLYDVYHMQINEGNIMDTLTKCIDSIDYIHIADVPGRHEPGTGEINFKNVMNQLRKLDYRGIVGFELSPSRASLEVVKELIKL</sequence>
<evidence type="ECO:0000313" key="5">
    <source>
        <dbReference type="EMBL" id="VBB05222.1"/>
    </source>
</evidence>
<gene>
    <name evidence="5" type="ORF">LUCI_0429</name>
</gene>
<comment type="similarity">
    <text evidence="2">Belongs to the hyi family.</text>
</comment>
<dbReference type="OrthoDB" id="9786584at2"/>
<feature type="active site" description="Proton donor/acceptor" evidence="3">
    <location>
        <position position="242"/>
    </location>
</feature>
<dbReference type="AlphaFoldDB" id="A0A498R4M8"/>
<dbReference type="RefSeq" id="WP_122626225.1">
    <property type="nucleotide sequence ID" value="NZ_UPPP01000054.1"/>
</dbReference>